<sequence>MSFRAFCLCRSKIKKCFTYSQKLSYFEIINTTPRKLVLKKIKNQSKIFGINKHGLCYPLNGKSCGLQQICLLVLVTCEKDFGFS</sequence>
<comment type="caution">
    <text evidence="1">The sequence shown here is derived from an EMBL/GenBank/DDBJ whole genome shotgun (WGS) entry which is preliminary data.</text>
</comment>
<dbReference type="Proteomes" id="UP000266861">
    <property type="component" value="Unassembled WGS sequence"/>
</dbReference>
<evidence type="ECO:0000313" key="2">
    <source>
        <dbReference type="Proteomes" id="UP000266861"/>
    </source>
</evidence>
<accession>A0A397I2X5</accession>
<organism evidence="1 2">
    <name type="scientific">Diversispora epigaea</name>
    <dbReference type="NCBI Taxonomy" id="1348612"/>
    <lineage>
        <taxon>Eukaryota</taxon>
        <taxon>Fungi</taxon>
        <taxon>Fungi incertae sedis</taxon>
        <taxon>Mucoromycota</taxon>
        <taxon>Glomeromycotina</taxon>
        <taxon>Glomeromycetes</taxon>
        <taxon>Diversisporales</taxon>
        <taxon>Diversisporaceae</taxon>
        <taxon>Diversispora</taxon>
    </lineage>
</organism>
<evidence type="ECO:0000313" key="1">
    <source>
        <dbReference type="EMBL" id="RHZ69512.1"/>
    </source>
</evidence>
<reference evidence="1 2" key="1">
    <citation type="submission" date="2018-08" db="EMBL/GenBank/DDBJ databases">
        <title>Genome and evolution of the arbuscular mycorrhizal fungus Diversispora epigaea (formerly Glomus versiforme) and its bacterial endosymbionts.</title>
        <authorList>
            <person name="Sun X."/>
            <person name="Fei Z."/>
            <person name="Harrison M."/>
        </authorList>
    </citation>
    <scope>NUCLEOTIDE SEQUENCE [LARGE SCALE GENOMIC DNA]</scope>
    <source>
        <strain evidence="1 2">IT104</strain>
    </source>
</reference>
<dbReference type="AlphaFoldDB" id="A0A397I2X5"/>
<protein>
    <submittedName>
        <fullName evidence="1">Uncharacterized protein</fullName>
    </submittedName>
</protein>
<dbReference type="EMBL" id="PQFF01000259">
    <property type="protein sequence ID" value="RHZ69512.1"/>
    <property type="molecule type" value="Genomic_DNA"/>
</dbReference>
<proteinExistence type="predicted"/>
<keyword evidence="2" id="KW-1185">Reference proteome</keyword>
<gene>
    <name evidence="1" type="ORF">Glove_283g121</name>
</gene>
<name>A0A397I2X5_9GLOM</name>